<reference evidence="3" key="1">
    <citation type="submission" date="2021-02" db="EMBL/GenBank/DDBJ databases">
        <authorList>
            <person name="Nowell W R."/>
        </authorList>
    </citation>
    <scope>NUCLEOTIDE SEQUENCE</scope>
    <source>
        <strain evidence="3">Ploen Becks lab</strain>
    </source>
</reference>
<dbReference type="AlphaFoldDB" id="A0A814CF93"/>
<evidence type="ECO:0000256" key="1">
    <source>
        <dbReference type="PROSITE-ProRule" id="PRU00176"/>
    </source>
</evidence>
<protein>
    <recommendedName>
        <fullName evidence="2">RRM domain-containing protein</fullName>
    </recommendedName>
</protein>
<dbReference type="InterPro" id="IPR000504">
    <property type="entry name" value="RRM_dom"/>
</dbReference>
<accession>A0A814CF93</accession>
<organism evidence="3 4">
    <name type="scientific">Brachionus calyciflorus</name>
    <dbReference type="NCBI Taxonomy" id="104777"/>
    <lineage>
        <taxon>Eukaryota</taxon>
        <taxon>Metazoa</taxon>
        <taxon>Spiralia</taxon>
        <taxon>Gnathifera</taxon>
        <taxon>Rotifera</taxon>
        <taxon>Eurotatoria</taxon>
        <taxon>Monogononta</taxon>
        <taxon>Pseudotrocha</taxon>
        <taxon>Ploima</taxon>
        <taxon>Brachionidae</taxon>
        <taxon>Brachionus</taxon>
    </lineage>
</organism>
<evidence type="ECO:0000313" key="3">
    <source>
        <dbReference type="EMBL" id="CAF0939416.1"/>
    </source>
</evidence>
<evidence type="ECO:0000259" key="2">
    <source>
        <dbReference type="PROSITE" id="PS50102"/>
    </source>
</evidence>
<dbReference type="EMBL" id="CAJNOC010002547">
    <property type="protein sequence ID" value="CAF0939416.1"/>
    <property type="molecule type" value="Genomic_DNA"/>
</dbReference>
<dbReference type="Proteomes" id="UP000663879">
    <property type="component" value="Unassembled WGS sequence"/>
</dbReference>
<keyword evidence="4" id="KW-1185">Reference proteome</keyword>
<sequence length="209" mass="24039">MDKAKLRDDRKIRKFQNEVCDLVLTDHVQLKIGLSSGLVHKYHDPILTMALICNCDLTEITGPSRNIFITNFSIQRFGRRTGERFISHMTENNLNNNLPWGPVHHAKVLFSKDSPTSTTKGMFLRFCNPACHADIFEDLNGLEWPVGLGRTLRMEFNRNYTQTHQLLSGERFQFKEMATQTSDQIVRKINNLGPRQHLVNFVIGVATRL</sequence>
<evidence type="ECO:0000313" key="4">
    <source>
        <dbReference type="Proteomes" id="UP000663879"/>
    </source>
</evidence>
<feature type="domain" description="RRM" evidence="2">
    <location>
        <begin position="65"/>
        <end position="159"/>
    </location>
</feature>
<comment type="caution">
    <text evidence="3">The sequence shown here is derived from an EMBL/GenBank/DDBJ whole genome shotgun (WGS) entry which is preliminary data.</text>
</comment>
<gene>
    <name evidence="3" type="ORF">OXX778_LOCUS13347</name>
</gene>
<keyword evidence="1" id="KW-0694">RNA-binding</keyword>
<dbReference type="GO" id="GO:0003723">
    <property type="term" value="F:RNA binding"/>
    <property type="evidence" value="ECO:0007669"/>
    <property type="project" value="UniProtKB-UniRule"/>
</dbReference>
<name>A0A814CF93_9BILA</name>
<proteinExistence type="predicted"/>
<dbReference type="PROSITE" id="PS50102">
    <property type="entry name" value="RRM"/>
    <property type="match status" value="1"/>
</dbReference>